<keyword evidence="1" id="KW-0106">Calcium</keyword>
<organism evidence="3 4">
    <name type="scientific">Mya arenaria</name>
    <name type="common">Soft-shell clam</name>
    <dbReference type="NCBI Taxonomy" id="6604"/>
    <lineage>
        <taxon>Eukaryota</taxon>
        <taxon>Metazoa</taxon>
        <taxon>Spiralia</taxon>
        <taxon>Lophotrochozoa</taxon>
        <taxon>Mollusca</taxon>
        <taxon>Bivalvia</taxon>
        <taxon>Autobranchia</taxon>
        <taxon>Heteroconchia</taxon>
        <taxon>Euheterodonta</taxon>
        <taxon>Imparidentia</taxon>
        <taxon>Neoheterodontei</taxon>
        <taxon>Myida</taxon>
        <taxon>Myoidea</taxon>
        <taxon>Myidae</taxon>
        <taxon>Mya</taxon>
    </lineage>
</organism>
<evidence type="ECO:0000259" key="2">
    <source>
        <dbReference type="PROSITE" id="PS50222"/>
    </source>
</evidence>
<reference evidence="3" key="1">
    <citation type="submission" date="2022-11" db="EMBL/GenBank/DDBJ databases">
        <title>Centuries of genome instability and evolution in soft-shell clam transmissible cancer (bioRxiv).</title>
        <authorList>
            <person name="Hart S.F.M."/>
            <person name="Yonemitsu M.A."/>
            <person name="Giersch R.M."/>
            <person name="Beal B.F."/>
            <person name="Arriagada G."/>
            <person name="Davis B.W."/>
            <person name="Ostrander E.A."/>
            <person name="Goff S.P."/>
            <person name="Metzger M.J."/>
        </authorList>
    </citation>
    <scope>NUCLEOTIDE SEQUENCE</scope>
    <source>
        <strain evidence="3">MELC-2E11</strain>
        <tissue evidence="3">Siphon/mantle</tissue>
    </source>
</reference>
<feature type="domain" description="EF-hand" evidence="2">
    <location>
        <begin position="118"/>
        <end position="153"/>
    </location>
</feature>
<dbReference type="PANTHER" id="PTHR10827">
    <property type="entry name" value="RETICULOCALBIN"/>
    <property type="match status" value="1"/>
</dbReference>
<dbReference type="PROSITE" id="PS50222">
    <property type="entry name" value="EF_HAND_2"/>
    <property type="match status" value="1"/>
</dbReference>
<protein>
    <submittedName>
        <fullName evidence="3">CALUB-like protein</fullName>
    </submittedName>
</protein>
<feature type="non-terminal residue" evidence="3">
    <location>
        <position position="166"/>
    </location>
</feature>
<proteinExistence type="predicted"/>
<evidence type="ECO:0000313" key="4">
    <source>
        <dbReference type="Proteomes" id="UP001164746"/>
    </source>
</evidence>
<sequence length="166" mass="18840">MGRDSAAYSVKGWNLAVISSCRVFLTDATRDESSLFGYRTLLKRLETIGNNSLMDTSLSLPMNCGLFVGDMWPNKEEEEPEWVKGERTQFSTYRDTNGDGVMDRDEVKNWIIPPNYDHSEAEAKHLIYEADANKDGKLTKQEILDKYDIFVGSQATDFGDALTRHD</sequence>
<keyword evidence="4" id="KW-1185">Reference proteome</keyword>
<dbReference type="Pfam" id="PF13202">
    <property type="entry name" value="EF-hand_5"/>
    <property type="match status" value="1"/>
</dbReference>
<gene>
    <name evidence="3" type="ORF">MAR_008358</name>
</gene>
<accession>A0ABY7DWG6</accession>
<dbReference type="PROSITE" id="PS00018">
    <property type="entry name" value="EF_HAND_1"/>
    <property type="match status" value="2"/>
</dbReference>
<evidence type="ECO:0000256" key="1">
    <source>
        <dbReference type="ARBA" id="ARBA00022837"/>
    </source>
</evidence>
<dbReference type="InterPro" id="IPR018247">
    <property type="entry name" value="EF_Hand_1_Ca_BS"/>
</dbReference>
<dbReference type="Proteomes" id="UP001164746">
    <property type="component" value="Chromosome 4"/>
</dbReference>
<name>A0ABY7DWG6_MYAAR</name>
<dbReference type="SUPFAM" id="SSF47473">
    <property type="entry name" value="EF-hand"/>
    <property type="match status" value="1"/>
</dbReference>
<evidence type="ECO:0000313" key="3">
    <source>
        <dbReference type="EMBL" id="WAR01800.1"/>
    </source>
</evidence>
<dbReference type="InterPro" id="IPR011992">
    <property type="entry name" value="EF-hand-dom_pair"/>
</dbReference>
<dbReference type="PANTHER" id="PTHR10827:SF52">
    <property type="entry name" value="IP16409P"/>
    <property type="match status" value="1"/>
</dbReference>
<dbReference type="Gene3D" id="1.10.238.10">
    <property type="entry name" value="EF-hand"/>
    <property type="match status" value="1"/>
</dbReference>
<dbReference type="EMBL" id="CP111015">
    <property type="protein sequence ID" value="WAR01800.1"/>
    <property type="molecule type" value="Genomic_DNA"/>
</dbReference>
<dbReference type="InterPro" id="IPR002048">
    <property type="entry name" value="EF_hand_dom"/>
</dbReference>